<feature type="compositionally biased region" description="Polar residues" evidence="2">
    <location>
        <begin position="1"/>
        <end position="13"/>
    </location>
</feature>
<dbReference type="RefSeq" id="WP_093712746.1">
    <property type="nucleotide sequence ID" value="NZ_FONG01000004.1"/>
</dbReference>
<gene>
    <name evidence="4" type="ORF">SAMN05216251_10441</name>
</gene>
<dbReference type="Proteomes" id="UP000199323">
    <property type="component" value="Unassembled WGS sequence"/>
</dbReference>
<dbReference type="GO" id="GO:0006208">
    <property type="term" value="P:pyrimidine nucleobase catabolic process"/>
    <property type="evidence" value="ECO:0007669"/>
    <property type="project" value="TreeGrafter"/>
</dbReference>
<dbReference type="AlphaFoldDB" id="A0A1I2BWC4"/>
<dbReference type="GO" id="GO:0042602">
    <property type="term" value="F:riboflavin reductase (NADPH) activity"/>
    <property type="evidence" value="ECO:0007669"/>
    <property type="project" value="TreeGrafter"/>
</dbReference>
<feature type="compositionally biased region" description="Basic and acidic residues" evidence="2">
    <location>
        <begin position="14"/>
        <end position="25"/>
    </location>
</feature>
<evidence type="ECO:0000313" key="4">
    <source>
        <dbReference type="EMBL" id="SFE60304.1"/>
    </source>
</evidence>
<proteinExistence type="predicted"/>
<dbReference type="GO" id="GO:0010181">
    <property type="term" value="F:FMN binding"/>
    <property type="evidence" value="ECO:0007669"/>
    <property type="project" value="InterPro"/>
</dbReference>
<dbReference type="Gene3D" id="2.30.110.10">
    <property type="entry name" value="Electron Transport, Fmn-binding Protein, Chain A"/>
    <property type="match status" value="1"/>
</dbReference>
<keyword evidence="1" id="KW-0560">Oxidoreductase</keyword>
<dbReference type="EMBL" id="FONG01000004">
    <property type="protein sequence ID" value="SFE60304.1"/>
    <property type="molecule type" value="Genomic_DNA"/>
</dbReference>
<evidence type="ECO:0000256" key="2">
    <source>
        <dbReference type="SAM" id="MobiDB-lite"/>
    </source>
</evidence>
<dbReference type="PANTHER" id="PTHR30466">
    <property type="entry name" value="FLAVIN REDUCTASE"/>
    <property type="match status" value="1"/>
</dbReference>
<dbReference type="PANTHER" id="PTHR30466:SF1">
    <property type="entry name" value="FMN REDUCTASE (NADH) RUTF"/>
    <property type="match status" value="1"/>
</dbReference>
<sequence>MTATPSLAAANSHQNHDRSADRRPYDGSAAEPVRPADLLRRTLRRQATAVTVVTVPGPAGFTATSFTSASLEPALVSFYLSSTASTAATVRAADRFAVHLLGSEQEELARGFARSGVDRFAGVAWTPSTGGLPLLSGVPAWLTARTVHVHDVGDHFLVVGEVEDAGGPGAEAPLVHHDGAFGTFRTDPPRG</sequence>
<reference evidence="4 5" key="1">
    <citation type="submission" date="2016-10" db="EMBL/GenBank/DDBJ databases">
        <authorList>
            <person name="de Groot N.N."/>
        </authorList>
    </citation>
    <scope>NUCLEOTIDE SEQUENCE [LARGE SCALE GENOMIC DNA]</scope>
    <source>
        <strain evidence="4 5">CGMCC 4.3510</strain>
    </source>
</reference>
<dbReference type="InterPro" id="IPR050268">
    <property type="entry name" value="NADH-dep_flavin_reductase"/>
</dbReference>
<protein>
    <submittedName>
        <fullName evidence="4">NADH-FMN oxidoreductase RutF, flavin reductase (DIM6/NTAB) family</fullName>
    </submittedName>
</protein>
<feature type="region of interest" description="Disordered" evidence="2">
    <location>
        <begin position="1"/>
        <end position="34"/>
    </location>
</feature>
<keyword evidence="5" id="KW-1185">Reference proteome</keyword>
<evidence type="ECO:0000259" key="3">
    <source>
        <dbReference type="SMART" id="SM00903"/>
    </source>
</evidence>
<dbReference type="STRING" id="380248.SAMN05216251_10441"/>
<dbReference type="Pfam" id="PF01613">
    <property type="entry name" value="Flavin_Reduct"/>
    <property type="match status" value="1"/>
</dbReference>
<evidence type="ECO:0000313" key="5">
    <source>
        <dbReference type="Proteomes" id="UP000199323"/>
    </source>
</evidence>
<feature type="domain" description="Flavin reductase like" evidence="3">
    <location>
        <begin position="43"/>
        <end position="183"/>
    </location>
</feature>
<evidence type="ECO:0000256" key="1">
    <source>
        <dbReference type="ARBA" id="ARBA00023002"/>
    </source>
</evidence>
<name>A0A1I2BWC4_9ACTN</name>
<dbReference type="InterPro" id="IPR002563">
    <property type="entry name" value="Flavin_Rdtase-like_dom"/>
</dbReference>
<organism evidence="4 5">
    <name type="scientific">Actinacidiphila alni</name>
    <dbReference type="NCBI Taxonomy" id="380248"/>
    <lineage>
        <taxon>Bacteria</taxon>
        <taxon>Bacillati</taxon>
        <taxon>Actinomycetota</taxon>
        <taxon>Actinomycetes</taxon>
        <taxon>Kitasatosporales</taxon>
        <taxon>Streptomycetaceae</taxon>
        <taxon>Actinacidiphila</taxon>
    </lineage>
</organism>
<dbReference type="SUPFAM" id="SSF50475">
    <property type="entry name" value="FMN-binding split barrel"/>
    <property type="match status" value="1"/>
</dbReference>
<accession>A0A1I2BWC4</accession>
<dbReference type="SMART" id="SM00903">
    <property type="entry name" value="Flavin_Reduct"/>
    <property type="match status" value="1"/>
</dbReference>
<dbReference type="InterPro" id="IPR012349">
    <property type="entry name" value="Split_barrel_FMN-bd"/>
</dbReference>
<dbReference type="OrthoDB" id="9792858at2"/>